<dbReference type="Proteomes" id="UP001082703">
    <property type="component" value="Unassembled WGS sequence"/>
</dbReference>
<reference evidence="3 4" key="1">
    <citation type="submission" date="2022-11" db="EMBL/GenBank/DDBJ databases">
        <authorList>
            <person name="Caiyu Z."/>
        </authorList>
    </citation>
    <scope>NUCLEOTIDE SEQUENCE [LARGE SCALE GENOMIC DNA]</scope>
    <source>
        <strain evidence="3 4">YR-4</strain>
    </source>
</reference>
<evidence type="ECO:0000313" key="3">
    <source>
        <dbReference type="EMBL" id="MCY1712887.1"/>
    </source>
</evidence>
<dbReference type="InterPro" id="IPR032465">
    <property type="entry name" value="ACMSD"/>
</dbReference>
<proteinExistence type="predicted"/>
<protein>
    <submittedName>
        <fullName evidence="3">Amidohydrolase family protein</fullName>
    </submittedName>
</protein>
<dbReference type="PANTHER" id="PTHR21240">
    <property type="entry name" value="2-AMINO-3-CARBOXYLMUCONATE-6-SEMIALDEHYDE DECARBOXYLASE"/>
    <property type="match status" value="1"/>
</dbReference>
<dbReference type="Gene3D" id="3.20.20.140">
    <property type="entry name" value="Metal-dependent hydrolases"/>
    <property type="match status" value="1"/>
</dbReference>
<sequence length="283" mass="32913">MFIDIHVHPAFFEPINKDEDQTEFRHNTLDIHRNGTAPLEHIFNQMNCAGLDRLCLLPEDYTTTAGRAVVTNEEIRSLVDMAPDKFIGFASVDPLADHCCEKLEHAFTDLKLKGLKLHPSRQWFYPSDERLKPIYQICEKYNKPILFHSGLSWEPDTLSKYARPIEFEEVACRHPKLRICLAHFGWPWVQETAMLMVKFPNLYADTSFLYFDCAREFYTRVLTQDIPVTWIDRSLRHQVMFGSNNPRFEQIRMAQAIQELGFRESTLELIKGGNAIEFLGGLD</sequence>
<dbReference type="InterPro" id="IPR006680">
    <property type="entry name" value="Amidohydro-rel"/>
</dbReference>
<evidence type="ECO:0000313" key="4">
    <source>
        <dbReference type="Proteomes" id="UP001082703"/>
    </source>
</evidence>
<dbReference type="CDD" id="cd01292">
    <property type="entry name" value="metallo-dependent_hydrolases"/>
    <property type="match status" value="1"/>
</dbReference>
<comment type="caution">
    <text evidence="3">The sequence shown here is derived from an EMBL/GenBank/DDBJ whole genome shotgun (WGS) entry which is preliminary data.</text>
</comment>
<feature type="domain" description="Amidohydrolase-related" evidence="2">
    <location>
        <begin position="65"/>
        <end position="280"/>
    </location>
</feature>
<dbReference type="InterPro" id="IPR032466">
    <property type="entry name" value="Metal_Hydrolase"/>
</dbReference>
<dbReference type="EMBL" id="JAPOHA010000001">
    <property type="protein sequence ID" value="MCY1712887.1"/>
    <property type="molecule type" value="Genomic_DNA"/>
</dbReference>
<keyword evidence="1" id="KW-0456">Lyase</keyword>
<accession>A0ABT4BPS4</accession>
<gene>
    <name evidence="3" type="ORF">OUY18_01280</name>
</gene>
<dbReference type="PANTHER" id="PTHR21240:SF19">
    <property type="entry name" value="CATALYTIC_ HYDROLASE"/>
    <property type="match status" value="1"/>
</dbReference>
<evidence type="ECO:0000259" key="2">
    <source>
        <dbReference type="Pfam" id="PF04909"/>
    </source>
</evidence>
<dbReference type="Pfam" id="PF04909">
    <property type="entry name" value="Amidohydro_2"/>
    <property type="match status" value="1"/>
</dbReference>
<evidence type="ECO:0000256" key="1">
    <source>
        <dbReference type="ARBA" id="ARBA00023239"/>
    </source>
</evidence>
<dbReference type="SUPFAM" id="SSF51556">
    <property type="entry name" value="Metallo-dependent hydrolases"/>
    <property type="match status" value="1"/>
</dbReference>
<organism evidence="3 4">
    <name type="scientific">Caproiciproducens galactitolivorans</name>
    <dbReference type="NCBI Taxonomy" id="642589"/>
    <lineage>
        <taxon>Bacteria</taxon>
        <taxon>Bacillati</taxon>
        <taxon>Bacillota</taxon>
        <taxon>Clostridia</taxon>
        <taxon>Eubacteriales</taxon>
        <taxon>Acutalibacteraceae</taxon>
        <taxon>Caproiciproducens</taxon>
    </lineage>
</organism>
<name>A0ABT4BPS4_9FIRM</name>
<keyword evidence="4" id="KW-1185">Reference proteome</keyword>
<dbReference type="RefSeq" id="WP_268056893.1">
    <property type="nucleotide sequence ID" value="NZ_JAPOHA010000001.1"/>
</dbReference>